<dbReference type="Proteomes" id="UP000244378">
    <property type="component" value="Unassembled WGS sequence"/>
</dbReference>
<reference evidence="2 5" key="2">
    <citation type="submission" date="2019-08" db="EMBL/GenBank/DDBJ databases">
        <title>Prevalence, distribution, and phylogeny of type two toxin-antitoxin genes possessed by Cronobacter species where C. sakazakii homologs follow sequence type lineages.</title>
        <authorList>
            <person name="Finkelstein S."/>
            <person name="Negrete F."/>
            <person name="Jang H."/>
            <person name="Gopinath G.R."/>
            <person name="Tall B.D."/>
        </authorList>
    </citation>
    <scope>NUCLEOTIDE SEQUENCE [LARGE SCALE GENOMIC DNA]</scope>
    <source>
        <strain evidence="2 5">MOD1_GK1257</strain>
    </source>
</reference>
<evidence type="ECO:0000313" key="5">
    <source>
        <dbReference type="Proteomes" id="UP000469927"/>
    </source>
</evidence>
<name>A0A2T7AWG7_9ENTR</name>
<proteinExistence type="predicted"/>
<sequence length="80" mass="8447">MKRSLQICMASLAGLIVGGGVFIAAFPTLAHFFYGPVYGEDQMSANASLLFIGLPATALVFAIAAGVWWAIRLKAKAESK</sequence>
<evidence type="ECO:0000313" key="2">
    <source>
        <dbReference type="EMBL" id="KAB0884827.1"/>
    </source>
</evidence>
<keyword evidence="1" id="KW-0472">Membrane</keyword>
<evidence type="ECO:0000313" key="4">
    <source>
        <dbReference type="Proteomes" id="UP000244378"/>
    </source>
</evidence>
<feature type="transmembrane region" description="Helical" evidence="1">
    <location>
        <begin position="12"/>
        <end position="34"/>
    </location>
</feature>
<keyword evidence="1" id="KW-0812">Transmembrane</keyword>
<reference evidence="3 4" key="1">
    <citation type="submission" date="2016-12" db="EMBL/GenBank/DDBJ databases">
        <title>Analysis of the Molecular Diversity Among Cronobacter Species Isolated from Filth Flies Using a Pan Genomic DNA Microarray.</title>
        <authorList>
            <person name="Pava-Ripoll M."/>
            <person name="Tall B."/>
            <person name="Farber J."/>
            <person name="Fanning S."/>
            <person name="Lehner A."/>
            <person name="Stephan R."/>
            <person name="Pagotto F."/>
            <person name="Iverson C."/>
            <person name="Ziobro G."/>
            <person name="Miller A."/>
            <person name="Pearson R."/>
            <person name="Yan Q."/>
            <person name="Kim M."/>
            <person name="Jeong S."/>
            <person name="Park J."/>
            <person name="Jun S."/>
            <person name="Choi H."/>
            <person name="Chung T."/>
            <person name="Yoo Y."/>
            <person name="Park E."/>
            <person name="Hwang S."/>
            <person name="Lee B."/>
            <person name="Sathyamoorthy V."/>
            <person name="Carter L."/>
            <person name="Mammel M."/>
            <person name="Jackson S."/>
            <person name="Kothary M."/>
            <person name="Patel I."/>
            <person name="Grim C."/>
            <person name="Gopinath G."/>
            <person name="Gangiredla J."/>
            <person name="Chase H."/>
        </authorList>
    </citation>
    <scope>NUCLEOTIDE SEQUENCE [LARGE SCALE GENOMIC DNA]</scope>
    <source>
        <strain evidence="3 4">MOD1-Md1s</strain>
    </source>
</reference>
<evidence type="ECO:0000256" key="1">
    <source>
        <dbReference type="SAM" id="Phobius"/>
    </source>
</evidence>
<evidence type="ECO:0000313" key="3">
    <source>
        <dbReference type="EMBL" id="PUX16518.1"/>
    </source>
</evidence>
<dbReference type="EMBL" id="MSAE01000007">
    <property type="protein sequence ID" value="PUX16518.1"/>
    <property type="molecule type" value="Genomic_DNA"/>
</dbReference>
<feature type="transmembrane region" description="Helical" evidence="1">
    <location>
        <begin position="46"/>
        <end position="71"/>
    </location>
</feature>
<keyword evidence="1" id="KW-1133">Transmembrane helix</keyword>
<dbReference type="RefSeq" id="WP_038863456.1">
    <property type="nucleotide sequence ID" value="NZ_CP187979.1"/>
</dbReference>
<dbReference type="EMBL" id="WAGD01000008">
    <property type="protein sequence ID" value="KAB0884827.1"/>
    <property type="molecule type" value="Genomic_DNA"/>
</dbReference>
<organism evidence="3 4">
    <name type="scientific">Cronobacter muytjensii</name>
    <dbReference type="NCBI Taxonomy" id="413501"/>
    <lineage>
        <taxon>Bacteria</taxon>
        <taxon>Pseudomonadati</taxon>
        <taxon>Pseudomonadota</taxon>
        <taxon>Gammaproteobacteria</taxon>
        <taxon>Enterobacterales</taxon>
        <taxon>Enterobacteriaceae</taxon>
        <taxon>Cronobacter</taxon>
    </lineage>
</organism>
<comment type="caution">
    <text evidence="3">The sequence shown here is derived from an EMBL/GenBank/DDBJ whole genome shotgun (WGS) entry which is preliminary data.</text>
</comment>
<protein>
    <submittedName>
        <fullName evidence="3">Uncharacterized protein</fullName>
    </submittedName>
</protein>
<accession>A0A2T7AWG7</accession>
<dbReference type="OrthoDB" id="6555765at2"/>
<dbReference type="Proteomes" id="UP000469927">
    <property type="component" value="Unassembled WGS sequence"/>
</dbReference>
<gene>
    <name evidence="3" type="ORF">AUN14_05655</name>
    <name evidence="2" type="ORF">FZI19_03245</name>
</gene>
<keyword evidence="5" id="KW-1185">Reference proteome</keyword>
<dbReference type="AlphaFoldDB" id="A0A2T7AWG7"/>